<accession>A0A4Z0R2K0</accession>
<gene>
    <name evidence="1" type="ORF">E4K67_15630</name>
</gene>
<evidence type="ECO:0000313" key="2">
    <source>
        <dbReference type="Proteomes" id="UP000298460"/>
    </source>
</evidence>
<evidence type="ECO:0000313" key="1">
    <source>
        <dbReference type="EMBL" id="TGE37281.1"/>
    </source>
</evidence>
<proteinExistence type="predicted"/>
<dbReference type="Proteomes" id="UP000298460">
    <property type="component" value="Unassembled WGS sequence"/>
</dbReference>
<reference evidence="1 2" key="1">
    <citation type="submission" date="2019-03" db="EMBL/GenBank/DDBJ databases">
        <title>Draft Genome Sequence of Desulfosporosinus fructosivorans Strain 63.6F, Isolated from Marine Sediment in the Baltic Sea.</title>
        <authorList>
            <person name="Hausmann B."/>
            <person name="Vandieken V."/>
            <person name="Pjevac P."/>
            <person name="Schreck K."/>
            <person name="Herbold C.W."/>
            <person name="Loy A."/>
        </authorList>
    </citation>
    <scope>NUCLEOTIDE SEQUENCE [LARGE SCALE GENOMIC DNA]</scope>
    <source>
        <strain evidence="1 2">63.6F</strain>
    </source>
</reference>
<protein>
    <submittedName>
        <fullName evidence="1">Uncharacterized protein</fullName>
    </submittedName>
</protein>
<organism evidence="1 2">
    <name type="scientific">Desulfosporosinus fructosivorans</name>
    <dbReference type="NCBI Taxonomy" id="2018669"/>
    <lineage>
        <taxon>Bacteria</taxon>
        <taxon>Bacillati</taxon>
        <taxon>Bacillota</taxon>
        <taxon>Clostridia</taxon>
        <taxon>Eubacteriales</taxon>
        <taxon>Desulfitobacteriaceae</taxon>
        <taxon>Desulfosporosinus</taxon>
    </lineage>
</organism>
<comment type="caution">
    <text evidence="1">The sequence shown here is derived from an EMBL/GenBank/DDBJ whole genome shotgun (WGS) entry which is preliminary data.</text>
</comment>
<name>A0A4Z0R2K0_9FIRM</name>
<sequence>MLGFLVIILIASAVFTSVMNENAKPSVRINNMEQAKQYIESHTFDDISMMEFYRQVFVYNSSSTDKKLKLEELKIGLTTNYKVRVMIMNVVIDTSNAELKSYSIHYDRDTNYFNVTEKKRGENEIRPSATEVLTRFDKYKNRITFPKGDYSYYNVNFYSSGSIGPGDNLYALNDEGLHLIKGRSLEGLIFMVYGDPVKKEDSPIYYIMPY</sequence>
<dbReference type="EMBL" id="SPQQ01000005">
    <property type="protein sequence ID" value="TGE37281.1"/>
    <property type="molecule type" value="Genomic_DNA"/>
</dbReference>
<keyword evidence="2" id="KW-1185">Reference proteome</keyword>
<dbReference type="AlphaFoldDB" id="A0A4Z0R2K0"/>